<organism evidence="1 2">
    <name type="scientific">Streptococcus oriscaviae</name>
    <dbReference type="NCBI Taxonomy" id="2781599"/>
    <lineage>
        <taxon>Bacteria</taxon>
        <taxon>Bacillati</taxon>
        <taxon>Bacillota</taxon>
        <taxon>Bacilli</taxon>
        <taxon>Lactobacillales</taxon>
        <taxon>Streptococcaceae</taxon>
        <taxon>Streptococcus</taxon>
    </lineage>
</organism>
<proteinExistence type="predicted"/>
<name>A0ABX7YIX4_9STRE</name>
<dbReference type="EMBL" id="CP073084">
    <property type="protein sequence ID" value="QUE53710.1"/>
    <property type="molecule type" value="Genomic_DNA"/>
</dbReference>
<protein>
    <recommendedName>
        <fullName evidence="3">Cingulin</fullName>
    </recommendedName>
</protein>
<evidence type="ECO:0008006" key="3">
    <source>
        <dbReference type="Google" id="ProtNLM"/>
    </source>
</evidence>
<evidence type="ECO:0000313" key="2">
    <source>
        <dbReference type="Proteomes" id="UP000677616"/>
    </source>
</evidence>
<evidence type="ECO:0000313" key="1">
    <source>
        <dbReference type="EMBL" id="QUE53710.1"/>
    </source>
</evidence>
<sequence length="102" mass="12094">MNSVKKSTAVEKELKIMKTLDNILTTHLYRLDDQHVLQPIEEQFEKSRQAMLHELKTTRDALAKQEIDLVEDYQISIALLEEASDEQFEFWKNQLKREGELF</sequence>
<dbReference type="Proteomes" id="UP000677616">
    <property type="component" value="Chromosome"/>
</dbReference>
<dbReference type="RefSeq" id="WP_212569876.1">
    <property type="nucleotide sequence ID" value="NZ_CP073084.1"/>
</dbReference>
<keyword evidence="2" id="KW-1185">Reference proteome</keyword>
<gene>
    <name evidence="1" type="ORF">INT76_07685</name>
</gene>
<accession>A0ABX7YIX4</accession>
<reference evidence="1 2" key="1">
    <citation type="submission" date="2021-04" db="EMBL/GenBank/DDBJ databases">
        <title>Complete genome sequence of a novel Streptococcus species.</title>
        <authorList>
            <person name="Teng J.L.L."/>
        </authorList>
    </citation>
    <scope>NUCLEOTIDE SEQUENCE [LARGE SCALE GENOMIC DNA]</scope>
    <source>
        <strain evidence="1 2">HKU75</strain>
    </source>
</reference>